<organism evidence="7 8">
    <name type="scientific">Brevibacterium sandarakinum</name>
    <dbReference type="NCBI Taxonomy" id="629680"/>
    <lineage>
        <taxon>Bacteria</taxon>
        <taxon>Bacillati</taxon>
        <taxon>Actinomycetota</taxon>
        <taxon>Actinomycetes</taxon>
        <taxon>Micrococcales</taxon>
        <taxon>Brevibacteriaceae</taxon>
        <taxon>Brevibacterium</taxon>
    </lineage>
</organism>
<evidence type="ECO:0000256" key="3">
    <source>
        <dbReference type="ARBA" id="ARBA00023027"/>
    </source>
</evidence>
<feature type="domain" description="D-isomer specific 2-hydroxyacid dehydrogenase catalytic" evidence="5">
    <location>
        <begin position="36"/>
        <end position="313"/>
    </location>
</feature>
<dbReference type="SUPFAM" id="SSF52283">
    <property type="entry name" value="Formate/glycerate dehydrogenase catalytic domain-like"/>
    <property type="match status" value="1"/>
</dbReference>
<dbReference type="PANTHER" id="PTHR43333:SF1">
    <property type="entry name" value="D-ISOMER SPECIFIC 2-HYDROXYACID DEHYDROGENASE NAD-BINDING DOMAIN-CONTAINING PROTEIN"/>
    <property type="match status" value="1"/>
</dbReference>
<dbReference type="GO" id="GO:0051287">
    <property type="term" value="F:NAD binding"/>
    <property type="evidence" value="ECO:0007669"/>
    <property type="project" value="InterPro"/>
</dbReference>
<evidence type="ECO:0000256" key="1">
    <source>
        <dbReference type="ARBA" id="ARBA00005854"/>
    </source>
</evidence>
<dbReference type="InterPro" id="IPR006139">
    <property type="entry name" value="D-isomer_2_OHA_DH_cat_dom"/>
</dbReference>
<evidence type="ECO:0000259" key="5">
    <source>
        <dbReference type="Pfam" id="PF00389"/>
    </source>
</evidence>
<dbReference type="RefSeq" id="WP_092107982.1">
    <property type="nucleotide sequence ID" value="NZ_LT629739.1"/>
</dbReference>
<sequence>MTVLTILNAPGTQIPEQLTDLGRREDVELRIVEAGELGSALPGTDVLLLWDFFSRALKSEFGHADSLKWIHAAAAGVDSLIFDELSASEVVVTNARGIFDRPIAEFVLNYILLHAKNSLRSLEDQRNSTWNRRSTKDLAGSQAMIVGTGSIGREIARVLKALDVNVSGAGSHARTGDADFGTVIDSAQLSSHLSGVDWVINIAPLTDKTKNLIDAEVFAAMDPSAYFVNVGRGEAVVTSDLVDALSASQISGAGLDVFDEEPLPADHPLWQADNVIVTPHMSGDTDGWRLRLADQFVDLFEKYAAGETFPHTVDKAAGYVR</sequence>
<comment type="similarity">
    <text evidence="1 4">Belongs to the D-isomer specific 2-hydroxyacid dehydrogenase family.</text>
</comment>
<name>A0A1H1XJY8_BRESA</name>
<protein>
    <submittedName>
        <fullName evidence="7">Phosphoglycerate dehydrogenase</fullName>
    </submittedName>
</protein>
<keyword evidence="2 4" id="KW-0560">Oxidoreductase</keyword>
<dbReference type="EMBL" id="LT629739">
    <property type="protein sequence ID" value="SDT09463.1"/>
    <property type="molecule type" value="Genomic_DNA"/>
</dbReference>
<keyword evidence="3" id="KW-0520">NAD</keyword>
<dbReference type="STRING" id="629680.SAMN04489751_3744"/>
<evidence type="ECO:0000256" key="2">
    <source>
        <dbReference type="ARBA" id="ARBA00023002"/>
    </source>
</evidence>
<dbReference type="OrthoDB" id="4324715at2"/>
<feature type="domain" description="D-isomer specific 2-hydroxyacid dehydrogenase NAD-binding" evidence="6">
    <location>
        <begin position="110"/>
        <end position="282"/>
    </location>
</feature>
<dbReference type="GO" id="GO:0016616">
    <property type="term" value="F:oxidoreductase activity, acting on the CH-OH group of donors, NAD or NADP as acceptor"/>
    <property type="evidence" value="ECO:0007669"/>
    <property type="project" value="InterPro"/>
</dbReference>
<evidence type="ECO:0000259" key="6">
    <source>
        <dbReference type="Pfam" id="PF02826"/>
    </source>
</evidence>
<dbReference type="Pfam" id="PF02826">
    <property type="entry name" value="2-Hacid_dh_C"/>
    <property type="match status" value="1"/>
</dbReference>
<evidence type="ECO:0000313" key="8">
    <source>
        <dbReference type="Proteomes" id="UP000199700"/>
    </source>
</evidence>
<reference evidence="7" key="1">
    <citation type="submission" date="2016-10" db="EMBL/GenBank/DDBJ databases">
        <authorList>
            <person name="Varghese N."/>
            <person name="Submissions S."/>
        </authorList>
    </citation>
    <scope>NUCLEOTIDE SEQUENCE [LARGE SCALE GENOMIC DNA]</scope>
    <source>
        <strain evidence="7">DSM 22082</strain>
    </source>
</reference>
<dbReference type="SUPFAM" id="SSF51735">
    <property type="entry name" value="NAD(P)-binding Rossmann-fold domains"/>
    <property type="match status" value="1"/>
</dbReference>
<dbReference type="Gene3D" id="3.40.50.720">
    <property type="entry name" value="NAD(P)-binding Rossmann-like Domain"/>
    <property type="match status" value="2"/>
</dbReference>
<accession>A0A1H1XJY8</accession>
<dbReference type="InterPro" id="IPR036291">
    <property type="entry name" value="NAD(P)-bd_dom_sf"/>
</dbReference>
<dbReference type="PANTHER" id="PTHR43333">
    <property type="entry name" value="2-HACID_DH_C DOMAIN-CONTAINING PROTEIN"/>
    <property type="match status" value="1"/>
</dbReference>
<evidence type="ECO:0000313" key="7">
    <source>
        <dbReference type="EMBL" id="SDT09463.1"/>
    </source>
</evidence>
<dbReference type="AlphaFoldDB" id="A0A1H1XJY8"/>
<dbReference type="CDD" id="cd05300">
    <property type="entry name" value="2-Hacid_dh_1"/>
    <property type="match status" value="1"/>
</dbReference>
<dbReference type="Pfam" id="PF00389">
    <property type="entry name" value="2-Hacid_dh"/>
    <property type="match status" value="1"/>
</dbReference>
<gene>
    <name evidence="7" type="ORF">SAMN04489751_3744</name>
</gene>
<dbReference type="Proteomes" id="UP000199700">
    <property type="component" value="Chromosome"/>
</dbReference>
<proteinExistence type="inferred from homology"/>
<evidence type="ECO:0000256" key="4">
    <source>
        <dbReference type="RuleBase" id="RU003719"/>
    </source>
</evidence>
<keyword evidence="8" id="KW-1185">Reference proteome</keyword>
<dbReference type="InterPro" id="IPR006140">
    <property type="entry name" value="D-isomer_DH_NAD-bd"/>
</dbReference>